<organism evidence="1 2">
    <name type="scientific">Petrolisthes cinctipes</name>
    <name type="common">Flat porcelain crab</name>
    <dbReference type="NCBI Taxonomy" id="88211"/>
    <lineage>
        <taxon>Eukaryota</taxon>
        <taxon>Metazoa</taxon>
        <taxon>Ecdysozoa</taxon>
        <taxon>Arthropoda</taxon>
        <taxon>Crustacea</taxon>
        <taxon>Multicrustacea</taxon>
        <taxon>Malacostraca</taxon>
        <taxon>Eumalacostraca</taxon>
        <taxon>Eucarida</taxon>
        <taxon>Decapoda</taxon>
        <taxon>Pleocyemata</taxon>
        <taxon>Anomura</taxon>
        <taxon>Galatheoidea</taxon>
        <taxon>Porcellanidae</taxon>
        <taxon>Petrolisthes</taxon>
    </lineage>
</organism>
<dbReference type="AlphaFoldDB" id="A0AAE1GLX5"/>
<dbReference type="Proteomes" id="UP001286313">
    <property type="component" value="Unassembled WGS sequence"/>
</dbReference>
<name>A0AAE1GLX5_PETCI</name>
<evidence type="ECO:0000313" key="2">
    <source>
        <dbReference type="Proteomes" id="UP001286313"/>
    </source>
</evidence>
<gene>
    <name evidence="1" type="ORF">Pcinc_002013</name>
</gene>
<proteinExistence type="predicted"/>
<sequence length="58" mass="6361">MFSDSEVQKIIITTPSCSSLLTIMNDQSVSNSLRVVVVVEVPQAVWPSSPELLRKVMA</sequence>
<protein>
    <submittedName>
        <fullName evidence="1">Uncharacterized protein</fullName>
    </submittedName>
</protein>
<comment type="caution">
    <text evidence="1">The sequence shown here is derived from an EMBL/GenBank/DDBJ whole genome shotgun (WGS) entry which is preliminary data.</text>
</comment>
<accession>A0AAE1GLX5</accession>
<keyword evidence="2" id="KW-1185">Reference proteome</keyword>
<dbReference type="EMBL" id="JAWQEG010000128">
    <property type="protein sequence ID" value="KAK3894251.1"/>
    <property type="molecule type" value="Genomic_DNA"/>
</dbReference>
<evidence type="ECO:0000313" key="1">
    <source>
        <dbReference type="EMBL" id="KAK3894251.1"/>
    </source>
</evidence>
<reference evidence="1" key="1">
    <citation type="submission" date="2023-10" db="EMBL/GenBank/DDBJ databases">
        <title>Genome assemblies of two species of porcelain crab, Petrolisthes cinctipes and Petrolisthes manimaculis (Anomura: Porcellanidae).</title>
        <authorList>
            <person name="Angst P."/>
        </authorList>
    </citation>
    <scope>NUCLEOTIDE SEQUENCE</scope>
    <source>
        <strain evidence="1">PB745_01</strain>
        <tissue evidence="1">Gill</tissue>
    </source>
</reference>